<dbReference type="PANTHER" id="PTHR47136">
    <property type="entry name" value="SYNEMIN"/>
    <property type="match status" value="1"/>
</dbReference>
<evidence type="ECO:0000256" key="2">
    <source>
        <dbReference type="ARBA" id="ARBA00023054"/>
    </source>
</evidence>
<dbReference type="GO" id="GO:0017166">
    <property type="term" value="F:vinculin binding"/>
    <property type="evidence" value="ECO:0007669"/>
    <property type="project" value="Ensembl"/>
</dbReference>
<dbReference type="InterPro" id="IPR030634">
    <property type="entry name" value="SYNM"/>
</dbReference>
<dbReference type="GO" id="GO:0031443">
    <property type="term" value="P:fast-twitch skeletal muscle fiber contraction"/>
    <property type="evidence" value="ECO:0007669"/>
    <property type="project" value="TreeGrafter"/>
</dbReference>
<dbReference type="InterPro" id="IPR018039">
    <property type="entry name" value="IF_conserved"/>
</dbReference>
<reference evidence="7" key="1">
    <citation type="submission" date="2025-08" db="UniProtKB">
        <authorList>
            <consortium name="Ensembl"/>
        </authorList>
    </citation>
    <scope>IDENTIFICATION</scope>
</reference>
<dbReference type="GO" id="GO:0043034">
    <property type="term" value="C:costamere"/>
    <property type="evidence" value="ECO:0007669"/>
    <property type="project" value="Ensembl"/>
</dbReference>
<sequence length="1618" mass="181012">MEWDEQSELRELNSRLWLYVGRVRCLEEENVRLARELQALRGRQAQHGAGGRRGCEEEVAELRAAAAELSRAKGDAERERDALRRELARCEQWGAQCRELRCRRLEPELAEQRQQLERLRADCAALEALLERLGGERARLEEARRREPRVLALPAPAPAPAAGPWDAARRRELEESCALVLSWSCEQSLERYEAELRALQELEGRLGREDLQKLRARNEQSRRELAEMQRRGRELAALAERLEQERHAQQERHGAALGEYQMMIDALEEEKEFLTVSIAEYLKDYYELLQVKAALSLEIATYRALLEGESTEWIILWEKEHGRKLPQGVQDMLYKYRNHHSAYQQEKGKRIFPAIQTVDTRYKSPLTNISSSAVHSSRTKAGGMQTAAPGKTLRTGGFRSAYHPSTATRKDRTQERTVIEQRDVQRIAPFCLASPKSKVQPSWLPERQRTEAGSTWSFSKASTNLQKGMTAPSISETVRAKMDIPATRPSHELGSGSRMSKYEKTVDETHVTVKEQIRDRKPLKEEKLDSFGGRLKSDTLSKESTDAVIEKTGEKTDGLEINAHLEEKKKMKQDRGEIKQTVRGFIIDDTGKDDQLVGDKTRKDESYIKWEEKIRVGVPEKILPGDTNMGESRSFQKEKILHVTTPSKEAPEVPLHSDVHSHSQVLNNENIEITLQGVKPAEKPKGETTFRFVRDSHQDELSKEENAKMESIAENIVSDILKDVVQKSSDAGLASEIRVSTSFEKKQVSEAGERKAEVNKQSTVLDDLNVSDEYDFIGFLRKESKGGLAEGKTEDAARAEVKSEVGKGKSPVQVEIVEEPLESAAEERMEFSTPFEVEEAEDTVPGVAKHVYYGAEEEATTSAAEDLKQKQPTVIVSHVEDLPEGDDVVDEEKYFVSTPEEYPLGHEKNKGSIYGQIHIEEESTVKYSWQDEFLQGSQRTTNEGLGSPEVIYHVMGGGAGAFISKEEAPKEQVAQVESVVLEKEIKIPHEFQETIKDLFSKESKDPKRQLKEALEKLDDTLPESVKQELSALTKEDQGDVSSLEVDIKKMAHPEKQGLVTIVAEVSMSQTLDSDQLDTELFGEGAAAEIKLPTQVPSEVGSGEDRKQESEDGSSGRNKATVDVSSTSWTTEDVSISDKLSGGDGKEYYTTEKITHEGPVFRGEGLFDINRQVKQIIVGPTEIRRTEQMLYEGSTSGPGASAGVTQSVKEFRLGPEEIQTTEKIFYRGPVHKTVEVTDSEAPIQFSADVSSSKLIRLSSNQIIEETGFEGATSDVSPDDSSEALPQIKGQSESSRLIRHIQIDPRQGTTEQVIYKGSVSDFSDQSRAGDNVLTEESIRYIQLGQQGAQMFGQTFHEESPLKTTEHISPPDQLFFKEGMLDTNSTVRHFKLQPTEFITNEHVVVKGPTSEQHLQFSERGQTFSSEGSISHLKLGQREVHSSERIVYQGSVSESSGISSSGEDVLEEGGPVEVSRSVQHIRLSPGESRMQQFVFHGPVSETVRSDTTELSPTDGPQEGSKSAGHIKIGPKEGSFTFQMDVSNVAGTREATILVPGRKESDADTLHKDIQAEPSSDESSFDQTVQLQRMVDQRSVISDEKKIAVLYLNKNEEEEEEDDGPWF</sequence>
<dbReference type="OMA" id="KMLYASE"/>
<dbReference type="SMART" id="SM01391">
    <property type="entry name" value="Filament"/>
    <property type="match status" value="1"/>
</dbReference>
<keyword evidence="1 3" id="KW-0403">Intermediate filament</keyword>
<protein>
    <submittedName>
        <fullName evidence="7">Synemin</fullName>
    </submittedName>
</protein>
<dbReference type="GeneTree" id="ENSGT00940000159268"/>
<dbReference type="GO" id="GO:0060053">
    <property type="term" value="C:neurofilament cytoskeleton"/>
    <property type="evidence" value="ECO:0007669"/>
    <property type="project" value="TreeGrafter"/>
</dbReference>
<dbReference type="PROSITE" id="PS00226">
    <property type="entry name" value="IF_ROD_1"/>
    <property type="match status" value="1"/>
</dbReference>
<feature type="region of interest" description="Disordered" evidence="5">
    <location>
        <begin position="1267"/>
        <end position="1289"/>
    </location>
</feature>
<evidence type="ECO:0000256" key="5">
    <source>
        <dbReference type="SAM" id="MobiDB-lite"/>
    </source>
</evidence>
<dbReference type="SUPFAM" id="SSF64593">
    <property type="entry name" value="Intermediate filament protein, coiled coil region"/>
    <property type="match status" value="1"/>
</dbReference>
<dbReference type="GO" id="GO:0005882">
    <property type="term" value="C:intermediate filament"/>
    <property type="evidence" value="ECO:0007669"/>
    <property type="project" value="UniProtKB-KW"/>
</dbReference>
<evidence type="ECO:0000256" key="1">
    <source>
        <dbReference type="ARBA" id="ARBA00022754"/>
    </source>
</evidence>
<dbReference type="GO" id="GO:0008307">
    <property type="term" value="F:structural constituent of muscle"/>
    <property type="evidence" value="ECO:0007669"/>
    <property type="project" value="Ensembl"/>
</dbReference>
<dbReference type="Proteomes" id="UP000694421">
    <property type="component" value="Unplaced"/>
</dbReference>
<feature type="region of interest" description="Disordered" evidence="5">
    <location>
        <begin position="1498"/>
        <end position="1521"/>
    </location>
</feature>
<evidence type="ECO:0000313" key="8">
    <source>
        <dbReference type="Proteomes" id="UP000694421"/>
    </source>
</evidence>
<accession>A0A8D0KNY7</accession>
<feature type="region of interest" description="Disordered" evidence="5">
    <location>
        <begin position="1087"/>
        <end position="1141"/>
    </location>
</feature>
<evidence type="ECO:0000259" key="6">
    <source>
        <dbReference type="PROSITE" id="PS51842"/>
    </source>
</evidence>
<feature type="region of interest" description="Disordered" evidence="5">
    <location>
        <begin position="1553"/>
        <end position="1578"/>
    </location>
</feature>
<feature type="region of interest" description="Disordered" evidence="5">
    <location>
        <begin position="371"/>
        <end position="391"/>
    </location>
</feature>
<feature type="compositionally biased region" description="Polar residues" evidence="5">
    <location>
        <begin position="1112"/>
        <end position="1133"/>
    </location>
</feature>
<comment type="similarity">
    <text evidence="3">Belongs to the intermediate filament family.</text>
</comment>
<evidence type="ECO:0000256" key="4">
    <source>
        <dbReference type="SAM" id="Coils"/>
    </source>
</evidence>
<feature type="domain" description="IF rod" evidence="6">
    <location>
        <begin position="5"/>
        <end position="313"/>
    </location>
</feature>
<feature type="compositionally biased region" description="Basic and acidic residues" evidence="5">
    <location>
        <begin position="1553"/>
        <end position="1566"/>
    </location>
</feature>
<dbReference type="GO" id="GO:0005200">
    <property type="term" value="F:structural constituent of cytoskeleton"/>
    <property type="evidence" value="ECO:0007669"/>
    <property type="project" value="Ensembl"/>
</dbReference>
<dbReference type="PANTHER" id="PTHR47136:SF1">
    <property type="entry name" value="SYNEMIN"/>
    <property type="match status" value="1"/>
</dbReference>
<keyword evidence="8" id="KW-1185">Reference proteome</keyword>
<organism evidence="7 8">
    <name type="scientific">Salvator merianae</name>
    <name type="common">Argentine black and white tegu</name>
    <name type="synonym">Tupinambis merianae</name>
    <dbReference type="NCBI Taxonomy" id="96440"/>
    <lineage>
        <taxon>Eukaryota</taxon>
        <taxon>Metazoa</taxon>
        <taxon>Chordata</taxon>
        <taxon>Craniata</taxon>
        <taxon>Vertebrata</taxon>
        <taxon>Euteleostomi</taxon>
        <taxon>Lepidosauria</taxon>
        <taxon>Squamata</taxon>
        <taxon>Bifurcata</taxon>
        <taxon>Unidentata</taxon>
        <taxon>Episquamata</taxon>
        <taxon>Laterata</taxon>
        <taxon>Teiioidea</taxon>
        <taxon>Teiidae</taxon>
        <taxon>Salvator</taxon>
    </lineage>
</organism>
<keyword evidence="2 4" id="KW-0175">Coiled coil</keyword>
<evidence type="ECO:0000313" key="7">
    <source>
        <dbReference type="Ensembl" id="ENSSMRP00000028927.1"/>
    </source>
</evidence>
<dbReference type="GO" id="GO:0019215">
    <property type="term" value="F:intermediate filament binding"/>
    <property type="evidence" value="ECO:0007669"/>
    <property type="project" value="TreeGrafter"/>
</dbReference>
<name>A0A8D0KNY7_SALMN</name>
<dbReference type="Gene3D" id="1.20.5.170">
    <property type="match status" value="1"/>
</dbReference>
<reference evidence="7" key="2">
    <citation type="submission" date="2025-09" db="UniProtKB">
        <authorList>
            <consortium name="Ensembl"/>
        </authorList>
    </citation>
    <scope>IDENTIFICATION</scope>
</reference>
<proteinExistence type="inferred from homology"/>
<dbReference type="GO" id="GO:0042383">
    <property type="term" value="C:sarcolemma"/>
    <property type="evidence" value="ECO:0007669"/>
    <property type="project" value="TreeGrafter"/>
</dbReference>
<dbReference type="GO" id="GO:0045104">
    <property type="term" value="P:intermediate filament cytoskeleton organization"/>
    <property type="evidence" value="ECO:0007669"/>
    <property type="project" value="InterPro"/>
</dbReference>
<feature type="region of interest" description="Disordered" evidence="5">
    <location>
        <begin position="1447"/>
        <end position="1468"/>
    </location>
</feature>
<dbReference type="Ensembl" id="ENSSMRT00000033762.1">
    <property type="protein sequence ID" value="ENSSMRP00000028927.1"/>
    <property type="gene ID" value="ENSSMRG00000022270.1"/>
</dbReference>
<evidence type="ECO:0000256" key="3">
    <source>
        <dbReference type="RuleBase" id="RU000685"/>
    </source>
</evidence>
<feature type="coiled-coil region" evidence="4">
    <location>
        <begin position="185"/>
        <end position="284"/>
    </location>
</feature>
<dbReference type="InterPro" id="IPR039008">
    <property type="entry name" value="IF_rod_dom"/>
</dbReference>
<feature type="coiled-coil region" evidence="4">
    <location>
        <begin position="23"/>
        <end position="146"/>
    </location>
</feature>
<dbReference type="Pfam" id="PF00038">
    <property type="entry name" value="Filament"/>
    <property type="match status" value="2"/>
</dbReference>
<dbReference type="PROSITE" id="PS51842">
    <property type="entry name" value="IF_ROD_2"/>
    <property type="match status" value="1"/>
</dbReference>
<feature type="compositionally biased region" description="Low complexity" evidence="5">
    <location>
        <begin position="1447"/>
        <end position="1458"/>
    </location>
</feature>